<gene>
    <name evidence="3" type="ORF">LY90DRAFT_677832</name>
</gene>
<comment type="caution">
    <text evidence="3">The sequence shown here is derived from an EMBL/GenBank/DDBJ whole genome shotgun (WGS) entry which is preliminary data.</text>
</comment>
<dbReference type="Proteomes" id="UP000193920">
    <property type="component" value="Unassembled WGS sequence"/>
</dbReference>
<dbReference type="Gene3D" id="3.30.470.20">
    <property type="entry name" value="ATP-grasp fold, B domain"/>
    <property type="match status" value="1"/>
</dbReference>
<dbReference type="GO" id="GO:0005524">
    <property type="term" value="F:ATP binding"/>
    <property type="evidence" value="ECO:0007669"/>
    <property type="project" value="UniProtKB-KW"/>
</dbReference>
<dbReference type="PANTHER" id="PTHR43615:SF1">
    <property type="entry name" value="PPDK_N DOMAIN-CONTAINING PROTEIN"/>
    <property type="match status" value="1"/>
</dbReference>
<sequence>MSETKIISLNSKELADISQVGGKGYSLIKLSSLNLNVPPGIVLTVGFFEDWIKKIKNSDLYKEFILQLSQNNNECQIILNKIKDWSLNNLVLSSSDKQDIEDNLKKLFPDDYNKILYAVRSSSPEEDLAGASFAGNYETYLGTQFDLLEEFILKSFISCIDYRVFKYKLEKGFTASDIKIAIVIMKQVNCDVSGVGFSINPLNNDYDEAVITSNFGLGESVVGGIITPDEYILGSKDKIVKLNEDNGTSVLEQNSENQKKSSLSKEQIIQIVDKIIVIENSYNVPIDIEFGIENDILYILQARPITTYNKLPEEFLTKPNEQRQLYFDITLGVQGFEKPMTTLGADVFKLFVHTVGKLIPETLLNHGNEYKNKTECKALKVNKFNIIRKVPIIRIIFAKLFAKSTKSNLEYYLNQFITESEEYIQKNIDSNIPISTIMDNLINNLVTYFRSYVVPVLANDIELRQDFNNLIKCFPFITILMGLDTYKLSTYLDKNQYKNKTQDEFYQNYLDKKFPKEFYIEFETFMKKYGFRGEGEIDIVNKRYSENPKTIINQIFSALLEYDENNNPQKDFDDTNAKRSEVYEKLYKFAKEKGFSS</sequence>
<evidence type="ECO:0000259" key="2">
    <source>
        <dbReference type="Pfam" id="PF01326"/>
    </source>
</evidence>
<proteinExistence type="inferred from homology"/>
<reference evidence="3 4" key="1">
    <citation type="submission" date="2016-08" db="EMBL/GenBank/DDBJ databases">
        <title>A Parts List for Fungal Cellulosomes Revealed by Comparative Genomics.</title>
        <authorList>
            <consortium name="DOE Joint Genome Institute"/>
            <person name="Haitjema C.H."/>
            <person name="Gilmore S.P."/>
            <person name="Henske J.K."/>
            <person name="Solomon K.V."/>
            <person name="De Groot R."/>
            <person name="Kuo A."/>
            <person name="Mondo S.J."/>
            <person name="Salamov A.A."/>
            <person name="Labutti K."/>
            <person name="Zhao Z."/>
            <person name="Chiniquy J."/>
            <person name="Barry K."/>
            <person name="Brewer H.M."/>
            <person name="Purvine S.O."/>
            <person name="Wright A.T."/>
            <person name="Boxma B."/>
            <person name="Van Alen T."/>
            <person name="Hackstein J.H."/>
            <person name="Baker S.E."/>
            <person name="Grigoriev I.V."/>
            <person name="O'Malley M.A."/>
        </authorList>
    </citation>
    <scope>NUCLEOTIDE SEQUENCE [LARGE SCALE GENOMIC DNA]</scope>
    <source>
        <strain evidence="3 4">G1</strain>
    </source>
</reference>
<dbReference type="InterPro" id="IPR051549">
    <property type="entry name" value="PEP_Utilizing_Enz"/>
</dbReference>
<keyword evidence="3" id="KW-0067">ATP-binding</keyword>
<dbReference type="OrthoDB" id="6123450at2759"/>
<dbReference type="SUPFAM" id="SSF56059">
    <property type="entry name" value="Glutathione synthetase ATP-binding domain-like"/>
    <property type="match status" value="1"/>
</dbReference>
<dbReference type="AlphaFoldDB" id="A0A1Y1ZNE3"/>
<dbReference type="InterPro" id="IPR013815">
    <property type="entry name" value="ATP_grasp_subdomain_1"/>
</dbReference>
<accession>A0A1Y1ZNE3</accession>
<dbReference type="PANTHER" id="PTHR43615">
    <property type="entry name" value="PHOSPHOENOLPYRUVATE SYNTHASE-RELATED"/>
    <property type="match status" value="1"/>
</dbReference>
<evidence type="ECO:0000313" key="4">
    <source>
        <dbReference type="Proteomes" id="UP000193920"/>
    </source>
</evidence>
<dbReference type="Gene3D" id="3.30.1490.20">
    <property type="entry name" value="ATP-grasp fold, A domain"/>
    <property type="match status" value="1"/>
</dbReference>
<keyword evidence="3" id="KW-0547">Nucleotide-binding</keyword>
<dbReference type="GO" id="GO:0016301">
    <property type="term" value="F:kinase activity"/>
    <property type="evidence" value="ECO:0007669"/>
    <property type="project" value="InterPro"/>
</dbReference>
<feature type="domain" description="Pyruvate phosphate dikinase AMP/ATP-binding" evidence="2">
    <location>
        <begin position="18"/>
        <end position="314"/>
    </location>
</feature>
<evidence type="ECO:0000256" key="1">
    <source>
        <dbReference type="ARBA" id="ARBA00007837"/>
    </source>
</evidence>
<dbReference type="InterPro" id="IPR002192">
    <property type="entry name" value="PPDK_AMP/ATP-bd"/>
</dbReference>
<dbReference type="STRING" id="1754190.A0A1Y1ZNE3"/>
<protein>
    <submittedName>
        <fullName evidence="3">Glutathione synthetase ATP-binding domain-like protein</fullName>
    </submittedName>
</protein>
<dbReference type="Pfam" id="PF01326">
    <property type="entry name" value="PPDK_N"/>
    <property type="match status" value="1"/>
</dbReference>
<comment type="similarity">
    <text evidence="1">Belongs to the PEP-utilizing enzyme family.</text>
</comment>
<organism evidence="3 4">
    <name type="scientific">Neocallimastix californiae</name>
    <dbReference type="NCBI Taxonomy" id="1754190"/>
    <lineage>
        <taxon>Eukaryota</taxon>
        <taxon>Fungi</taxon>
        <taxon>Fungi incertae sedis</taxon>
        <taxon>Chytridiomycota</taxon>
        <taxon>Chytridiomycota incertae sedis</taxon>
        <taxon>Neocallimastigomycetes</taxon>
        <taxon>Neocallimastigales</taxon>
        <taxon>Neocallimastigaceae</taxon>
        <taxon>Neocallimastix</taxon>
    </lineage>
</organism>
<dbReference type="EMBL" id="MCOG01000378">
    <property type="protein sequence ID" value="ORY11771.1"/>
    <property type="molecule type" value="Genomic_DNA"/>
</dbReference>
<name>A0A1Y1ZNE3_9FUNG</name>
<evidence type="ECO:0000313" key="3">
    <source>
        <dbReference type="EMBL" id="ORY11771.1"/>
    </source>
</evidence>
<keyword evidence="4" id="KW-1185">Reference proteome</keyword>